<feature type="region of interest" description="Disordered" evidence="1">
    <location>
        <begin position="1"/>
        <end position="23"/>
    </location>
</feature>
<dbReference type="AlphaFoldDB" id="A0AA40G5S9"/>
<feature type="compositionally biased region" description="Pro residues" evidence="1">
    <location>
        <begin position="47"/>
        <end position="58"/>
    </location>
</feature>
<dbReference type="Proteomes" id="UP001177670">
    <property type="component" value="Unassembled WGS sequence"/>
</dbReference>
<feature type="region of interest" description="Disordered" evidence="1">
    <location>
        <begin position="40"/>
        <end position="71"/>
    </location>
</feature>
<accession>A0AA40G5S9</accession>
<proteinExistence type="predicted"/>
<evidence type="ECO:0000313" key="2">
    <source>
        <dbReference type="EMBL" id="KAK1131253.1"/>
    </source>
</evidence>
<evidence type="ECO:0000313" key="3">
    <source>
        <dbReference type="Proteomes" id="UP001177670"/>
    </source>
</evidence>
<feature type="compositionally biased region" description="Low complexity" evidence="1">
    <location>
        <begin position="59"/>
        <end position="71"/>
    </location>
</feature>
<dbReference type="EMBL" id="JAHYIQ010000006">
    <property type="protein sequence ID" value="KAK1131253.1"/>
    <property type="molecule type" value="Genomic_DNA"/>
</dbReference>
<sequence length="187" mass="20461">MKTVPWQHLVVNAPDQPESPADGLSIPTIVNATGFLCTTTTTTITTPPSPPPPPPPSSHAPSPTTTTTTTSIVGHYHGNRRMRILTSVQPTVSTCQVVQVLASGCCHPRPISSPRLTLPGQRIREYVRKELRQEREDRLGDRTSSTVHFIPRESRVSNGCYGRENGRVLKNSRAAVEGLRFMEPPHG</sequence>
<gene>
    <name evidence="2" type="ORF">K0M31_017542</name>
</gene>
<comment type="caution">
    <text evidence="2">The sequence shown here is derived from an EMBL/GenBank/DDBJ whole genome shotgun (WGS) entry which is preliminary data.</text>
</comment>
<evidence type="ECO:0000256" key="1">
    <source>
        <dbReference type="SAM" id="MobiDB-lite"/>
    </source>
</evidence>
<organism evidence="2 3">
    <name type="scientific">Melipona bicolor</name>
    <dbReference type="NCBI Taxonomy" id="60889"/>
    <lineage>
        <taxon>Eukaryota</taxon>
        <taxon>Metazoa</taxon>
        <taxon>Ecdysozoa</taxon>
        <taxon>Arthropoda</taxon>
        <taxon>Hexapoda</taxon>
        <taxon>Insecta</taxon>
        <taxon>Pterygota</taxon>
        <taxon>Neoptera</taxon>
        <taxon>Endopterygota</taxon>
        <taxon>Hymenoptera</taxon>
        <taxon>Apocrita</taxon>
        <taxon>Aculeata</taxon>
        <taxon>Apoidea</taxon>
        <taxon>Anthophila</taxon>
        <taxon>Apidae</taxon>
        <taxon>Melipona</taxon>
    </lineage>
</organism>
<reference evidence="2" key="1">
    <citation type="submission" date="2021-10" db="EMBL/GenBank/DDBJ databases">
        <title>Melipona bicolor Genome sequencing and assembly.</title>
        <authorList>
            <person name="Araujo N.S."/>
            <person name="Arias M.C."/>
        </authorList>
    </citation>
    <scope>NUCLEOTIDE SEQUENCE</scope>
    <source>
        <strain evidence="2">USP_2M_L1-L4_2017</strain>
        <tissue evidence="2">Whole body</tissue>
    </source>
</reference>
<keyword evidence="3" id="KW-1185">Reference proteome</keyword>
<protein>
    <submittedName>
        <fullName evidence="2">Uncharacterized protein</fullName>
    </submittedName>
</protein>
<name>A0AA40G5S9_9HYME</name>